<organism evidence="1 2">
    <name type="scientific">Streptococcus salivarius</name>
    <dbReference type="NCBI Taxonomy" id="1304"/>
    <lineage>
        <taxon>Bacteria</taxon>
        <taxon>Bacillati</taxon>
        <taxon>Bacillota</taxon>
        <taxon>Bacilli</taxon>
        <taxon>Lactobacillales</taxon>
        <taxon>Streptococcaceae</taxon>
        <taxon>Streptococcus</taxon>
    </lineage>
</organism>
<name>A0A6A8UFL0_STRSL</name>
<accession>A0A6A8UFL0</accession>
<comment type="caution">
    <text evidence="1">The sequence shown here is derived from an EMBL/GenBank/DDBJ whole genome shotgun (WGS) entry which is preliminary data.</text>
</comment>
<protein>
    <submittedName>
        <fullName evidence="1">Uncharacterized protein</fullName>
    </submittedName>
</protein>
<gene>
    <name evidence="1" type="ORF">GMC65_08690</name>
</gene>
<dbReference type="AlphaFoldDB" id="A0A6A8UFL0"/>
<reference evidence="1 2" key="1">
    <citation type="journal article" date="2019" name="Nat. Med.">
        <title>A library of human gut bacterial isolates paired with longitudinal multiomics data enables mechanistic microbiome research.</title>
        <authorList>
            <person name="Poyet M."/>
            <person name="Groussin M."/>
            <person name="Gibbons S.M."/>
            <person name="Avila-Pacheco J."/>
            <person name="Jiang X."/>
            <person name="Kearney S.M."/>
            <person name="Perrotta A.R."/>
            <person name="Berdy B."/>
            <person name="Zhao S."/>
            <person name="Lieberman T.D."/>
            <person name="Swanson P.K."/>
            <person name="Smith M."/>
            <person name="Roesemann S."/>
            <person name="Alexander J.E."/>
            <person name="Rich S.A."/>
            <person name="Livny J."/>
            <person name="Vlamakis H."/>
            <person name="Clish C."/>
            <person name="Bullock K."/>
            <person name="Deik A."/>
            <person name="Scott J."/>
            <person name="Pierce K.A."/>
            <person name="Xavier R.J."/>
            <person name="Alm E.J."/>
        </authorList>
    </citation>
    <scope>NUCLEOTIDE SEQUENCE [LARGE SCALE GENOMIC DNA]</scope>
    <source>
        <strain evidence="1 2">BIOML-A4</strain>
    </source>
</reference>
<dbReference type="Proteomes" id="UP000439678">
    <property type="component" value="Unassembled WGS sequence"/>
</dbReference>
<dbReference type="EMBL" id="WMYO01000009">
    <property type="protein sequence ID" value="MTR28417.1"/>
    <property type="molecule type" value="Genomic_DNA"/>
</dbReference>
<proteinExistence type="predicted"/>
<evidence type="ECO:0000313" key="2">
    <source>
        <dbReference type="Proteomes" id="UP000439678"/>
    </source>
</evidence>
<evidence type="ECO:0000313" key="1">
    <source>
        <dbReference type="EMBL" id="MTR28417.1"/>
    </source>
</evidence>
<sequence length="242" mass="27546">MMEDKGGTMTTAANNPRKITLEDLEEKLESFIYVFNDNLCRTIIEYMIDSEGPFAITRHEKFGSPWFYQATRDISDKLWRKLIEEGKSETEAKAIAKDVISTYYQYMLFDMLLAGQNKLASKEVQVRVSSLTNNRQQNEVKKIAFMQGCREYIQNLPLKTLTNYIPLAELFKYAGVGEVPDLAKIFSLLDSNEAGCLKKVGEVIHFGDAAVDEVIEKRFLGSAQLRFSSGKLLYNSESVVFK</sequence>